<name>A0ABQ4SEU1_9HYPH</name>
<feature type="compositionally biased region" description="Pro residues" evidence="1">
    <location>
        <begin position="101"/>
        <end position="117"/>
    </location>
</feature>
<reference evidence="3" key="1">
    <citation type="journal article" date="2021" name="Front. Microbiol.">
        <title>Comprehensive Comparative Genomics and Phenotyping of Methylobacterium Species.</title>
        <authorList>
            <person name="Alessa O."/>
            <person name="Ogura Y."/>
            <person name="Fujitani Y."/>
            <person name="Takami H."/>
            <person name="Hayashi T."/>
            <person name="Sahin N."/>
            <person name="Tani A."/>
        </authorList>
    </citation>
    <scope>NUCLEOTIDE SEQUENCE</scope>
    <source>
        <strain evidence="3">DSM 17168</strain>
    </source>
</reference>
<accession>A0ABQ4SEU1</accession>
<evidence type="ECO:0000313" key="4">
    <source>
        <dbReference type="Proteomes" id="UP001055153"/>
    </source>
</evidence>
<comment type="caution">
    <text evidence="3">The sequence shown here is derived from an EMBL/GenBank/DDBJ whole genome shotgun (WGS) entry which is preliminary data.</text>
</comment>
<sequence length="117" mass="12810">MSRPLRLAAAAAAALVLSAPVLAADVDEPPPPPRFDSRPGWVPPRVVRPAETCRVFVKRRIDPYGEEVVRRVRVCDEGPVLDGPPRWRGPGWGADEDGPPRPRFGPPRPPADIPEGW</sequence>
<dbReference type="EMBL" id="BPQQ01000023">
    <property type="protein sequence ID" value="GJE00333.1"/>
    <property type="molecule type" value="Genomic_DNA"/>
</dbReference>
<dbReference type="RefSeq" id="WP_238235222.1">
    <property type="nucleotide sequence ID" value="NZ_BPQQ01000023.1"/>
</dbReference>
<gene>
    <name evidence="3" type="ORF">GMJLKIPL_2254</name>
</gene>
<evidence type="ECO:0000256" key="2">
    <source>
        <dbReference type="SAM" id="SignalP"/>
    </source>
</evidence>
<evidence type="ECO:0000313" key="3">
    <source>
        <dbReference type="EMBL" id="GJE00333.1"/>
    </source>
</evidence>
<proteinExistence type="predicted"/>
<reference evidence="3" key="2">
    <citation type="submission" date="2021-08" db="EMBL/GenBank/DDBJ databases">
        <authorList>
            <person name="Tani A."/>
            <person name="Ola A."/>
            <person name="Ogura Y."/>
            <person name="Katsura K."/>
            <person name="Hayashi T."/>
        </authorList>
    </citation>
    <scope>NUCLEOTIDE SEQUENCE</scope>
    <source>
        <strain evidence="3">DSM 17168</strain>
    </source>
</reference>
<keyword evidence="2" id="KW-0732">Signal</keyword>
<feature type="region of interest" description="Disordered" evidence="1">
    <location>
        <begin position="79"/>
        <end position="117"/>
    </location>
</feature>
<evidence type="ECO:0008006" key="5">
    <source>
        <dbReference type="Google" id="ProtNLM"/>
    </source>
</evidence>
<feature type="signal peptide" evidence="2">
    <location>
        <begin position="1"/>
        <end position="23"/>
    </location>
</feature>
<dbReference type="Proteomes" id="UP001055153">
    <property type="component" value="Unassembled WGS sequence"/>
</dbReference>
<feature type="chain" id="PRO_5046537152" description="Secreted protein" evidence="2">
    <location>
        <begin position="24"/>
        <end position="117"/>
    </location>
</feature>
<evidence type="ECO:0000256" key="1">
    <source>
        <dbReference type="SAM" id="MobiDB-lite"/>
    </source>
</evidence>
<organism evidence="3 4">
    <name type="scientific">Methylobacterium isbiliense</name>
    <dbReference type="NCBI Taxonomy" id="315478"/>
    <lineage>
        <taxon>Bacteria</taxon>
        <taxon>Pseudomonadati</taxon>
        <taxon>Pseudomonadota</taxon>
        <taxon>Alphaproteobacteria</taxon>
        <taxon>Hyphomicrobiales</taxon>
        <taxon>Methylobacteriaceae</taxon>
        <taxon>Methylobacterium</taxon>
    </lineage>
</organism>
<keyword evidence="4" id="KW-1185">Reference proteome</keyword>
<protein>
    <recommendedName>
        <fullName evidence="5">Secreted protein</fullName>
    </recommendedName>
</protein>